<feature type="domain" description="CHAT" evidence="1">
    <location>
        <begin position="567"/>
        <end position="838"/>
    </location>
</feature>
<evidence type="ECO:0000313" key="3">
    <source>
        <dbReference type="Proteomes" id="UP001199525"/>
    </source>
</evidence>
<organism evidence="2 3">
    <name type="scientific">Nostoc favosum CHAB5714</name>
    <dbReference type="NCBI Taxonomy" id="2780399"/>
    <lineage>
        <taxon>Bacteria</taxon>
        <taxon>Bacillati</taxon>
        <taxon>Cyanobacteriota</taxon>
        <taxon>Cyanophyceae</taxon>
        <taxon>Nostocales</taxon>
        <taxon>Nostocaceae</taxon>
        <taxon>Nostoc</taxon>
        <taxon>Nostoc favosum</taxon>
    </lineage>
</organism>
<gene>
    <name evidence="2" type="ORF">LC586_15725</name>
</gene>
<name>A0ABS8I940_9NOSO</name>
<evidence type="ECO:0000313" key="2">
    <source>
        <dbReference type="EMBL" id="MCC5600633.1"/>
    </source>
</evidence>
<accession>A0ABS8I940</accession>
<dbReference type="Gene3D" id="3.40.50.1460">
    <property type="match status" value="1"/>
</dbReference>
<evidence type="ECO:0000259" key="1">
    <source>
        <dbReference type="Pfam" id="PF12770"/>
    </source>
</evidence>
<keyword evidence="3" id="KW-1185">Reference proteome</keyword>
<comment type="caution">
    <text evidence="2">The sequence shown here is derived from an EMBL/GenBank/DDBJ whole genome shotgun (WGS) entry which is preliminary data.</text>
</comment>
<sequence>MQYSNVDSSTWYGKDRYNGQVYFVPTTSWQLAIWAIIRSTRLVAVENPERLDLATFTQFYNVRNHSPILWYTPQGALGDEIYDFLHRLPELGRVILLCEEEGSGFPKLDRRNIQALLDERWESQQVPSFLGKQDKCEKSSSMLPETVFFQLLENSVPTYFSKEYYEQIDFCLDLHHRLDKKSVHDKQLSLPLPKILILVSSTPYLACTVAPLAAYVQATLLYFNPQRANREQFLTELVNVVLEQDTLDEIWLVGNATQVKDELENKIQQEIIKRQRFVRIITVRSIGGTDHFTVSEQSAILLLTYRYFDWILLQTLKHDKKREFFFEFLASTSMHNLHCYCNRVLDLADQLQYENFDALKDVHHLYWSLSVEERRQFIKCFQDTYSNLPIVSNSLAVIADYIPEEPVPYHVLDAAAYAARRSVPLLLLQSLPAETNYYVSSLIDKIDEQLVNITDLQVKHNSLAKERDDLRYKLAPIESNSLLQTENGQGTQLVELEIKDIEKKWRTLETSIEHLIAQEKALRETLQNNLYKTGEVLYESLVPLAVRKVLSQLCPTFLAAFIQDPSLPIELIREPDSSLQNSANGFWSLKYAIGHISSVNPYETNLINNISFFTPRKRIRDSVQVLLCSNPTRDLYFSSQEAQKIEYLLKTQVTKIGEAQSIQLNGLTDKQSEHPSIRHLRYAVHASDLPTRENFVSELRKGFDIVHYSGHAFFDNVLPGRSGLILSEGSILTAADIRFILDLNSNPIIYTNACSAGRIKSVSSRFMGLASAFIRAGASCYISALWSVDDLDASDLAAEFYQALLSGHHSVGESLRLAKQAQVTLGSVTWASLVLYGDPTVSIFQPD</sequence>
<reference evidence="2 3" key="1">
    <citation type="journal article" date="2021" name="Microorganisms">
        <title>Genome Evolution of Filamentous Cyanobacterium Nostoc Species: From Facultative Symbiosis to Free Living.</title>
        <authorList>
            <person name="Huo D."/>
            <person name="Li H."/>
            <person name="Cai F."/>
            <person name="Guo X."/>
            <person name="Qiao Z."/>
            <person name="Wang W."/>
            <person name="Yu G."/>
            <person name="Li R."/>
        </authorList>
    </citation>
    <scope>NUCLEOTIDE SEQUENCE [LARGE SCALE GENOMIC DNA]</scope>
    <source>
        <strain evidence="2 3">CHAB 5714</strain>
    </source>
</reference>
<protein>
    <submittedName>
        <fullName evidence="2">CHAT domain-containing protein</fullName>
    </submittedName>
</protein>
<proteinExistence type="predicted"/>
<dbReference type="Pfam" id="PF12770">
    <property type="entry name" value="CHAT"/>
    <property type="match status" value="1"/>
</dbReference>
<dbReference type="Proteomes" id="UP001199525">
    <property type="component" value="Unassembled WGS sequence"/>
</dbReference>
<dbReference type="EMBL" id="JAIVFQ010000020">
    <property type="protein sequence ID" value="MCC5600633.1"/>
    <property type="molecule type" value="Genomic_DNA"/>
</dbReference>
<dbReference type="RefSeq" id="WP_229485699.1">
    <property type="nucleotide sequence ID" value="NZ_JAIVFQ010000020.1"/>
</dbReference>
<dbReference type="InterPro" id="IPR024983">
    <property type="entry name" value="CHAT_dom"/>
</dbReference>